<keyword evidence="4" id="KW-1185">Reference proteome</keyword>
<protein>
    <submittedName>
        <fullName evidence="3">Uncharacterized protein</fullName>
    </submittedName>
</protein>
<feature type="compositionally biased region" description="Polar residues" evidence="1">
    <location>
        <begin position="108"/>
        <end position="119"/>
    </location>
</feature>
<dbReference type="PANTHER" id="PTHR35725:SF3">
    <property type="entry name" value="CLASSICAL ARABINOGALACTAN PROTEIN 25"/>
    <property type="match status" value="1"/>
</dbReference>
<evidence type="ECO:0000256" key="1">
    <source>
        <dbReference type="SAM" id="MobiDB-lite"/>
    </source>
</evidence>
<evidence type="ECO:0000313" key="4">
    <source>
        <dbReference type="Proteomes" id="UP000811609"/>
    </source>
</evidence>
<dbReference type="InterPro" id="IPR039346">
    <property type="entry name" value="AGP25/26"/>
</dbReference>
<evidence type="ECO:0000256" key="2">
    <source>
        <dbReference type="SAM" id="Phobius"/>
    </source>
</evidence>
<sequence length="174" mass="18819">MYSFIQNLLSLAKIFISHYQTIFTFSNKRLILCIIRMASFSFYLLLIIMGFMASPLLSLSSHLDSKASTIPAMPPFLKNPLPPLSPFQELSPDITPLLPSPGGVVPASSESSVPTIPSTQSPPNPDELASGPDSEFLPLLSTSVASTTLVSYLNAAVYAGSAAYWSMLLLRIIH</sequence>
<keyword evidence="2" id="KW-0812">Transmembrane</keyword>
<dbReference type="PANTHER" id="PTHR35725">
    <property type="entry name" value="CLASSICAL ARABINOGALACTAN PROTEIN 26"/>
    <property type="match status" value="1"/>
</dbReference>
<reference evidence="3" key="1">
    <citation type="submission" date="2020-12" db="EMBL/GenBank/DDBJ databases">
        <title>WGS assembly of Carya illinoinensis cv. Pawnee.</title>
        <authorList>
            <person name="Platts A."/>
            <person name="Shu S."/>
            <person name="Wright S."/>
            <person name="Barry K."/>
            <person name="Edger P."/>
            <person name="Pires J.C."/>
            <person name="Schmutz J."/>
        </authorList>
    </citation>
    <scope>NUCLEOTIDE SEQUENCE</scope>
    <source>
        <tissue evidence="3">Leaf</tissue>
    </source>
</reference>
<keyword evidence="2" id="KW-0472">Membrane</keyword>
<comment type="caution">
    <text evidence="3">The sequence shown here is derived from an EMBL/GenBank/DDBJ whole genome shotgun (WGS) entry which is preliminary data.</text>
</comment>
<keyword evidence="2" id="KW-1133">Transmembrane helix</keyword>
<name>A0A8T1REH6_CARIL</name>
<dbReference type="EMBL" id="CM031810">
    <property type="protein sequence ID" value="KAG6664351.1"/>
    <property type="molecule type" value="Genomic_DNA"/>
</dbReference>
<feature type="transmembrane region" description="Helical" evidence="2">
    <location>
        <begin position="149"/>
        <end position="170"/>
    </location>
</feature>
<organism evidence="3 4">
    <name type="scientific">Carya illinoinensis</name>
    <name type="common">Pecan</name>
    <dbReference type="NCBI Taxonomy" id="32201"/>
    <lineage>
        <taxon>Eukaryota</taxon>
        <taxon>Viridiplantae</taxon>
        <taxon>Streptophyta</taxon>
        <taxon>Embryophyta</taxon>
        <taxon>Tracheophyta</taxon>
        <taxon>Spermatophyta</taxon>
        <taxon>Magnoliopsida</taxon>
        <taxon>eudicotyledons</taxon>
        <taxon>Gunneridae</taxon>
        <taxon>Pentapetalae</taxon>
        <taxon>rosids</taxon>
        <taxon>fabids</taxon>
        <taxon>Fagales</taxon>
        <taxon>Juglandaceae</taxon>
        <taxon>Carya</taxon>
    </lineage>
</organism>
<evidence type="ECO:0000313" key="3">
    <source>
        <dbReference type="EMBL" id="KAG6664351.1"/>
    </source>
</evidence>
<gene>
    <name evidence="3" type="ORF">CIPAW_02G087100</name>
</gene>
<dbReference type="Proteomes" id="UP000811609">
    <property type="component" value="Chromosome 2"/>
</dbReference>
<proteinExistence type="predicted"/>
<feature type="region of interest" description="Disordered" evidence="1">
    <location>
        <begin position="102"/>
        <end position="132"/>
    </location>
</feature>
<accession>A0A8T1REH6</accession>
<feature type="transmembrane region" description="Helical" evidence="2">
    <location>
        <begin position="30"/>
        <end position="53"/>
    </location>
</feature>
<dbReference type="AlphaFoldDB" id="A0A8T1REH6"/>